<dbReference type="GO" id="GO:0006534">
    <property type="term" value="P:cysteine metabolic process"/>
    <property type="evidence" value="ECO:0007669"/>
    <property type="project" value="InterPro"/>
</dbReference>
<dbReference type="RefSeq" id="WP_011838978.1">
    <property type="nucleotide sequence ID" value="NC_009033.1"/>
</dbReference>
<dbReference type="CDD" id="cd06453">
    <property type="entry name" value="SufS_like"/>
    <property type="match status" value="1"/>
</dbReference>
<dbReference type="AlphaFoldDB" id="A3DMC7"/>
<comment type="catalytic activity">
    <reaction evidence="5">
        <text>(sulfur carrier)-H + L-cysteine = (sulfur carrier)-SH + L-alanine</text>
        <dbReference type="Rhea" id="RHEA:43892"/>
        <dbReference type="Rhea" id="RHEA-COMP:14737"/>
        <dbReference type="Rhea" id="RHEA-COMP:14739"/>
        <dbReference type="ChEBI" id="CHEBI:29917"/>
        <dbReference type="ChEBI" id="CHEBI:35235"/>
        <dbReference type="ChEBI" id="CHEBI:57972"/>
        <dbReference type="ChEBI" id="CHEBI:64428"/>
        <dbReference type="EC" id="2.8.1.7"/>
    </reaction>
</comment>
<dbReference type="SUPFAM" id="SSF53383">
    <property type="entry name" value="PLP-dependent transferases"/>
    <property type="match status" value="1"/>
</dbReference>
<proteinExistence type="predicted"/>
<dbReference type="InterPro" id="IPR010970">
    <property type="entry name" value="Cys_dSase_SufS"/>
</dbReference>
<dbReference type="InterPro" id="IPR015421">
    <property type="entry name" value="PyrdxlP-dep_Trfase_major"/>
</dbReference>
<dbReference type="InterPro" id="IPR000192">
    <property type="entry name" value="Aminotrans_V_dom"/>
</dbReference>
<evidence type="ECO:0000256" key="5">
    <source>
        <dbReference type="ARBA" id="ARBA00050776"/>
    </source>
</evidence>
<evidence type="ECO:0000256" key="3">
    <source>
        <dbReference type="ARBA" id="ARBA00022679"/>
    </source>
</evidence>
<evidence type="ECO:0000313" key="7">
    <source>
        <dbReference type="EMBL" id="ABN69787.1"/>
    </source>
</evidence>
<evidence type="ECO:0000256" key="2">
    <source>
        <dbReference type="ARBA" id="ARBA00012239"/>
    </source>
</evidence>
<dbReference type="InterPro" id="IPR015424">
    <property type="entry name" value="PyrdxlP-dep_Trfase"/>
</dbReference>
<dbReference type="HOGENOM" id="CLU_003433_2_5_2"/>
<feature type="domain" description="Aminotransferase class V" evidence="6">
    <location>
        <begin position="23"/>
        <end position="405"/>
    </location>
</feature>
<keyword evidence="3" id="KW-0808">Transferase</keyword>
<dbReference type="GO" id="GO:0030170">
    <property type="term" value="F:pyridoxal phosphate binding"/>
    <property type="evidence" value="ECO:0007669"/>
    <property type="project" value="InterPro"/>
</dbReference>
<dbReference type="STRING" id="399550.Smar_0683"/>
<dbReference type="eggNOG" id="arCOG00065">
    <property type="taxonomic scope" value="Archaea"/>
</dbReference>
<dbReference type="Gene3D" id="3.90.1150.10">
    <property type="entry name" value="Aspartate Aminotransferase, domain 1"/>
    <property type="match status" value="1"/>
</dbReference>
<protein>
    <recommendedName>
        <fullName evidence="2">cysteine desulfurase</fullName>
        <ecNumber evidence="2">2.8.1.7</ecNumber>
    </recommendedName>
</protein>
<dbReference type="KEGG" id="smr:Smar_0683"/>
<keyword evidence="8" id="KW-1185">Reference proteome</keyword>
<evidence type="ECO:0000256" key="1">
    <source>
        <dbReference type="ARBA" id="ARBA00001933"/>
    </source>
</evidence>
<dbReference type="GO" id="GO:0031071">
    <property type="term" value="F:cysteine desulfurase activity"/>
    <property type="evidence" value="ECO:0007669"/>
    <property type="project" value="UniProtKB-EC"/>
</dbReference>
<dbReference type="GeneID" id="4907550"/>
<name>A3DMC7_STAMF</name>
<dbReference type="Pfam" id="PF00266">
    <property type="entry name" value="Aminotran_5"/>
    <property type="match status" value="1"/>
</dbReference>
<dbReference type="GO" id="GO:0008483">
    <property type="term" value="F:transaminase activity"/>
    <property type="evidence" value="ECO:0007669"/>
    <property type="project" value="UniProtKB-KW"/>
</dbReference>
<dbReference type="OrthoDB" id="5817at2157"/>
<dbReference type="Gene3D" id="3.40.640.10">
    <property type="entry name" value="Type I PLP-dependent aspartate aminotransferase-like (Major domain)"/>
    <property type="match status" value="1"/>
</dbReference>
<keyword evidence="4" id="KW-0663">Pyridoxal phosphate</keyword>
<dbReference type="NCBIfam" id="TIGR01979">
    <property type="entry name" value="sufS"/>
    <property type="match status" value="1"/>
</dbReference>
<comment type="cofactor">
    <cofactor evidence="1">
        <name>pyridoxal 5'-phosphate</name>
        <dbReference type="ChEBI" id="CHEBI:597326"/>
    </cofactor>
</comment>
<dbReference type="InterPro" id="IPR015422">
    <property type="entry name" value="PyrdxlP-dep_Trfase_small"/>
</dbReference>
<organism evidence="7 8">
    <name type="scientific">Staphylothermus marinus (strain ATCC 43588 / DSM 3639 / JCM 9404 / F1)</name>
    <dbReference type="NCBI Taxonomy" id="399550"/>
    <lineage>
        <taxon>Archaea</taxon>
        <taxon>Thermoproteota</taxon>
        <taxon>Thermoprotei</taxon>
        <taxon>Desulfurococcales</taxon>
        <taxon>Desulfurococcaceae</taxon>
        <taxon>Staphylothermus</taxon>
    </lineage>
</organism>
<dbReference type="EMBL" id="CP000575">
    <property type="protein sequence ID" value="ABN69787.1"/>
    <property type="molecule type" value="Genomic_DNA"/>
</dbReference>
<keyword evidence="7" id="KW-0032">Aminotransferase</keyword>
<sequence>MTTSLDPYLIRNDFPLLHRYNIVYLDNAATTQKPYYVINAITDYYREYNANIHRGLYELSEKSTELYEDTKEYVAKFLNASSWDEVIYTRNASEALNIIAYSLAFSFLKPGDEVITTIMEHHSNLLPWLRLSKTYGIKVKIAKVSEREGVLVKHIENLITERTKVIAFTHASNVTGVINSVKKITSLARKNNIITVLDAAQSIPHLRLDVRDLGIDFTVFSAHKILGPMGIGVIWGRRDLLENMIPVMLGGDMVKNVTLINRDTMETKVKYNDLPWKFEAGTPNVAGAVGLKAALEYVNKIGYNNIRSHEIILSRTLIKELQEAFGDRIRIIGPLDPTKRTGLVAFTFRDNVKPEVVATWLASKNICVRAGFHCAEPLHEYLGLLDGSVRASYYIYNTMEDIEKLVTSLKELMVKIYG</sequence>
<evidence type="ECO:0000313" key="8">
    <source>
        <dbReference type="Proteomes" id="UP000000254"/>
    </source>
</evidence>
<reference evidence="7 8" key="2">
    <citation type="journal article" date="2009" name="Stand. Genomic Sci.">
        <title>Complete genome sequence of Staphylothermus marinus Stetter and Fiala 1986 type strain F1.</title>
        <authorList>
            <person name="Anderson I.J."/>
            <person name="Sun H."/>
            <person name="Lapidus A."/>
            <person name="Copeland A."/>
            <person name="Glavina Del Rio T."/>
            <person name="Tice H."/>
            <person name="Dalin E."/>
            <person name="Lucas S."/>
            <person name="Barry K."/>
            <person name="Land M."/>
            <person name="Richardson P."/>
            <person name="Huber H."/>
            <person name="Kyrpides N.C."/>
        </authorList>
    </citation>
    <scope>NUCLEOTIDE SEQUENCE [LARGE SCALE GENOMIC DNA]</scope>
    <source>
        <strain evidence="8">ATCC 43588 / DSM 3639 / JCM 9404 / F1</strain>
    </source>
</reference>
<gene>
    <name evidence="7" type="ordered locus">Smar_0683</name>
</gene>
<reference evidence="8" key="1">
    <citation type="journal article" date="2009" name="BMC Genomics">
        <title>The complete genome sequence of Staphylothermus marinus reveals differences in sulfur metabolism among heterotrophic Crenarchaeota.</title>
        <authorList>
            <person name="Anderson I.J."/>
            <person name="Dharmarajan L."/>
            <person name="Rodriguez J."/>
            <person name="Hooper S."/>
            <person name="Porat I."/>
            <person name="Ulrich L.E."/>
            <person name="Elkins J.G."/>
            <person name="Mavromatis K."/>
            <person name="Sun H."/>
            <person name="Land M."/>
            <person name="Lapidus A."/>
            <person name="Lucas S."/>
            <person name="Barry K."/>
            <person name="Huber H."/>
            <person name="Zhulin I.B."/>
            <person name="Whitman W.B."/>
            <person name="Mukhopadhyay B."/>
            <person name="Woese C."/>
            <person name="Bristow J."/>
            <person name="Kyrpides N."/>
        </authorList>
    </citation>
    <scope>NUCLEOTIDE SEQUENCE [LARGE SCALE GENOMIC DNA]</scope>
    <source>
        <strain evidence="8">ATCC 43588 / DSM 3639 / JCM 9404 / F1</strain>
    </source>
</reference>
<dbReference type="PANTHER" id="PTHR43586">
    <property type="entry name" value="CYSTEINE DESULFURASE"/>
    <property type="match status" value="1"/>
</dbReference>
<evidence type="ECO:0000256" key="4">
    <source>
        <dbReference type="ARBA" id="ARBA00022898"/>
    </source>
</evidence>
<evidence type="ECO:0000259" key="6">
    <source>
        <dbReference type="Pfam" id="PF00266"/>
    </source>
</evidence>
<dbReference type="Proteomes" id="UP000000254">
    <property type="component" value="Chromosome"/>
</dbReference>
<dbReference type="PANTHER" id="PTHR43586:SF8">
    <property type="entry name" value="CYSTEINE DESULFURASE 1, CHLOROPLASTIC"/>
    <property type="match status" value="1"/>
</dbReference>
<dbReference type="EC" id="2.8.1.7" evidence="2"/>
<accession>A3DMC7</accession>